<evidence type="ECO:0000256" key="4">
    <source>
        <dbReference type="ARBA" id="ARBA00022989"/>
    </source>
</evidence>
<evidence type="ECO:0000313" key="9">
    <source>
        <dbReference type="Proteomes" id="UP000689967"/>
    </source>
</evidence>
<protein>
    <submittedName>
        <fullName evidence="8">DMT family transporter</fullName>
    </submittedName>
</protein>
<evidence type="ECO:0000256" key="1">
    <source>
        <dbReference type="ARBA" id="ARBA00004141"/>
    </source>
</evidence>
<reference evidence="8 9" key="1">
    <citation type="submission" date="2021-01" db="EMBL/GenBank/DDBJ databases">
        <title>Roseomonas sp. nov, a bacterium isolated from an oil production mixture in Yumen Oilfield.</title>
        <authorList>
            <person name="Wu D."/>
        </authorList>
    </citation>
    <scope>NUCLEOTIDE SEQUENCE [LARGE SCALE GENOMIC DNA]</scope>
    <source>
        <strain evidence="8 9">ROY-5-3</strain>
    </source>
</reference>
<dbReference type="PANTHER" id="PTHR22911">
    <property type="entry name" value="ACYL-MALONYL CONDENSING ENZYME-RELATED"/>
    <property type="match status" value="1"/>
</dbReference>
<gene>
    <name evidence="8" type="ORF">JJQ90_10325</name>
</gene>
<proteinExistence type="inferred from homology"/>
<feature type="domain" description="EamA" evidence="7">
    <location>
        <begin position="162"/>
        <end position="291"/>
    </location>
</feature>
<evidence type="ECO:0000313" key="8">
    <source>
        <dbReference type="EMBL" id="MBU8544103.1"/>
    </source>
</evidence>
<evidence type="ECO:0000256" key="6">
    <source>
        <dbReference type="SAM" id="Phobius"/>
    </source>
</evidence>
<comment type="subcellular location">
    <subcellularLocation>
        <location evidence="1">Membrane</location>
        <topology evidence="1">Multi-pass membrane protein</topology>
    </subcellularLocation>
</comment>
<feature type="transmembrane region" description="Helical" evidence="6">
    <location>
        <begin position="135"/>
        <end position="153"/>
    </location>
</feature>
<accession>A0ABS6H8R2</accession>
<dbReference type="Proteomes" id="UP000689967">
    <property type="component" value="Unassembled WGS sequence"/>
</dbReference>
<feature type="transmembrane region" description="Helical" evidence="6">
    <location>
        <begin position="250"/>
        <end position="269"/>
    </location>
</feature>
<dbReference type="EMBL" id="JAERQM010000002">
    <property type="protein sequence ID" value="MBU8544103.1"/>
    <property type="molecule type" value="Genomic_DNA"/>
</dbReference>
<dbReference type="Pfam" id="PF00892">
    <property type="entry name" value="EamA"/>
    <property type="match status" value="2"/>
</dbReference>
<keyword evidence="3 6" id="KW-0812">Transmembrane</keyword>
<organism evidence="8 9">
    <name type="scientific">Falsiroseomonas oleicola</name>
    <dbReference type="NCBI Taxonomy" id="2801474"/>
    <lineage>
        <taxon>Bacteria</taxon>
        <taxon>Pseudomonadati</taxon>
        <taxon>Pseudomonadota</taxon>
        <taxon>Alphaproteobacteria</taxon>
        <taxon>Acetobacterales</taxon>
        <taxon>Roseomonadaceae</taxon>
        <taxon>Falsiroseomonas</taxon>
    </lineage>
</organism>
<sequence>MALRHDPRRGVIFMLAACALFAAMSVLVKELSDRVHFLEQMFFRGAFALPVVMLIVLRRVGLRGDIAGTLRTRRFPGHVLRALTGTAAQACSFYALAHLPLAEHTALTNTTPLFVTLLSIPLLGEKVGIHRGGAVLVGFLGIVIIALGQGAFTGDFGGAARWGMIAALAHGMFSAGTTMLVRTLSSTESSGTIVLWQSLLMTFFSLFWLPFVWVTPGPMDLLMLIAIGLIGGAAQTLLTEAWASAQVSFLAPYSYSALLWAVLFGWVAFGDVPGVSTLAGALAIVLASLYIMHREIMLRGRKKS</sequence>
<feature type="transmembrane region" description="Helical" evidence="6">
    <location>
        <begin position="275"/>
        <end position="293"/>
    </location>
</feature>
<feature type="transmembrane region" description="Helical" evidence="6">
    <location>
        <begin position="159"/>
        <end position="181"/>
    </location>
</feature>
<dbReference type="RefSeq" id="WP_216874958.1">
    <property type="nucleotide sequence ID" value="NZ_JAERQM010000002.1"/>
</dbReference>
<keyword evidence="9" id="KW-1185">Reference proteome</keyword>
<feature type="domain" description="EamA" evidence="7">
    <location>
        <begin position="9"/>
        <end position="146"/>
    </location>
</feature>
<feature type="transmembrane region" description="Helical" evidence="6">
    <location>
        <begin position="41"/>
        <end position="58"/>
    </location>
</feature>
<feature type="transmembrane region" description="Helical" evidence="6">
    <location>
        <begin position="221"/>
        <end position="238"/>
    </location>
</feature>
<evidence type="ECO:0000256" key="2">
    <source>
        <dbReference type="ARBA" id="ARBA00009853"/>
    </source>
</evidence>
<feature type="transmembrane region" description="Helical" evidence="6">
    <location>
        <begin position="193"/>
        <end position="215"/>
    </location>
</feature>
<comment type="similarity">
    <text evidence="2">Belongs to the drug/metabolite transporter (DMT) superfamily. 10 TMS drug/metabolite exporter (DME) (TC 2.A.7.3) family.</text>
</comment>
<comment type="caution">
    <text evidence="8">The sequence shown here is derived from an EMBL/GenBank/DDBJ whole genome shotgun (WGS) entry which is preliminary data.</text>
</comment>
<keyword evidence="5 6" id="KW-0472">Membrane</keyword>
<name>A0ABS6H8R2_9PROT</name>
<dbReference type="PANTHER" id="PTHR22911:SF6">
    <property type="entry name" value="SOLUTE CARRIER FAMILY 35 MEMBER G1"/>
    <property type="match status" value="1"/>
</dbReference>
<evidence type="ECO:0000256" key="5">
    <source>
        <dbReference type="ARBA" id="ARBA00023136"/>
    </source>
</evidence>
<dbReference type="InterPro" id="IPR000620">
    <property type="entry name" value="EamA_dom"/>
</dbReference>
<keyword evidence="4 6" id="KW-1133">Transmembrane helix</keyword>
<evidence type="ECO:0000256" key="3">
    <source>
        <dbReference type="ARBA" id="ARBA00022692"/>
    </source>
</evidence>
<evidence type="ECO:0000259" key="7">
    <source>
        <dbReference type="Pfam" id="PF00892"/>
    </source>
</evidence>